<proteinExistence type="predicted"/>
<dbReference type="InterPro" id="IPR036249">
    <property type="entry name" value="Thioredoxin-like_sf"/>
</dbReference>
<dbReference type="PANTHER" id="PTHR43968">
    <property type="match status" value="1"/>
</dbReference>
<accession>A0A0R2PRN4</accession>
<evidence type="ECO:0000313" key="2">
    <source>
        <dbReference type="EMBL" id="KRO40847.1"/>
    </source>
</evidence>
<dbReference type="EMBL" id="LIAV01000054">
    <property type="protein sequence ID" value="KRO40847.1"/>
    <property type="molecule type" value="Genomic_DNA"/>
</dbReference>
<dbReference type="SUPFAM" id="SSF47616">
    <property type="entry name" value="GST C-terminal domain-like"/>
    <property type="match status" value="1"/>
</dbReference>
<dbReference type="InterPro" id="IPR036282">
    <property type="entry name" value="Glutathione-S-Trfase_C_sf"/>
</dbReference>
<dbReference type="PANTHER" id="PTHR43968:SF6">
    <property type="entry name" value="GLUTATHIONE S-TRANSFERASE OMEGA"/>
    <property type="match status" value="1"/>
</dbReference>
<gene>
    <name evidence="2" type="ORF">ABR63_02335</name>
</gene>
<evidence type="ECO:0000259" key="1">
    <source>
        <dbReference type="Pfam" id="PF13417"/>
    </source>
</evidence>
<dbReference type="InterPro" id="IPR004045">
    <property type="entry name" value="Glutathione_S-Trfase_N"/>
</dbReference>
<sequence length="198" mass="23335">MRARMAIILCSVECELREILLSDKPEAMLEISAKGTVPVLQLQDRILDESMEVIEWALQQDSSKFHVYLEDEQKLSHDLIELFDTKFKYHLDRYKYASRFEETEDDHRLQCLNLLMNLDGVIQSDPWIFGAEVSLLDISILPFIRQCKIANPEWFESQAFTKVIALLRYFESSELFLLAMEKFELWNPLDPKIVIFPR</sequence>
<dbReference type="GO" id="GO:0005737">
    <property type="term" value="C:cytoplasm"/>
    <property type="evidence" value="ECO:0007669"/>
    <property type="project" value="TreeGrafter"/>
</dbReference>
<dbReference type="Gene3D" id="1.20.1050.10">
    <property type="match status" value="1"/>
</dbReference>
<dbReference type="Gene3D" id="3.40.30.10">
    <property type="entry name" value="Glutaredoxin"/>
    <property type="match status" value="1"/>
</dbReference>
<protein>
    <recommendedName>
        <fullName evidence="1">GST N-terminal domain-containing protein</fullName>
    </recommendedName>
</protein>
<organism evidence="2 3">
    <name type="scientific">SAR86 cluster bacterium BACL1 MAG-120920-bin57</name>
    <dbReference type="NCBI Taxonomy" id="1655571"/>
    <lineage>
        <taxon>Bacteria</taxon>
        <taxon>Pseudomonadati</taxon>
        <taxon>Pseudomonadota</taxon>
        <taxon>Gammaproteobacteria</taxon>
        <taxon>SAR86 cluster</taxon>
    </lineage>
</organism>
<feature type="domain" description="GST N-terminal" evidence="1">
    <location>
        <begin position="1"/>
        <end position="62"/>
    </location>
</feature>
<evidence type="ECO:0000313" key="3">
    <source>
        <dbReference type="Proteomes" id="UP000050874"/>
    </source>
</evidence>
<dbReference type="Pfam" id="PF13417">
    <property type="entry name" value="GST_N_3"/>
    <property type="match status" value="1"/>
</dbReference>
<reference evidence="3" key="1">
    <citation type="submission" date="2015-10" db="EMBL/GenBank/DDBJ databases">
        <title>Metagenome-Assembled Genomes uncover a global brackish microbiome.</title>
        <authorList>
            <person name="Hugerth L.W."/>
            <person name="Larsson J."/>
            <person name="Alneberg J."/>
            <person name="Lindh M.V."/>
            <person name="Legrand C."/>
            <person name="Pinhassi J."/>
            <person name="Andersson A."/>
        </authorList>
    </citation>
    <scope>NUCLEOTIDE SEQUENCE [LARGE SCALE GENOMIC DNA]</scope>
</reference>
<dbReference type="Proteomes" id="UP000050874">
    <property type="component" value="Unassembled WGS sequence"/>
</dbReference>
<dbReference type="InterPro" id="IPR050983">
    <property type="entry name" value="GST_Omega/HSP26"/>
</dbReference>
<dbReference type="SUPFAM" id="SSF52833">
    <property type="entry name" value="Thioredoxin-like"/>
    <property type="match status" value="1"/>
</dbReference>
<comment type="caution">
    <text evidence="2">The sequence shown here is derived from an EMBL/GenBank/DDBJ whole genome shotgun (WGS) entry which is preliminary data.</text>
</comment>
<dbReference type="AlphaFoldDB" id="A0A0R2PRN4"/>
<name>A0A0R2PRN4_9GAMM</name>